<dbReference type="EMBL" id="MN738881">
    <property type="protein sequence ID" value="QHT29721.1"/>
    <property type="molecule type" value="Genomic_DNA"/>
</dbReference>
<evidence type="ECO:0000313" key="1">
    <source>
        <dbReference type="EMBL" id="QHT29721.1"/>
    </source>
</evidence>
<accession>A0A6C0EM44</accession>
<dbReference type="AlphaFoldDB" id="A0A6C0EM44"/>
<proteinExistence type="predicted"/>
<reference evidence="1" key="1">
    <citation type="journal article" date="2020" name="Nature">
        <title>Giant virus diversity and host interactions through global metagenomics.</title>
        <authorList>
            <person name="Schulz F."/>
            <person name="Roux S."/>
            <person name="Paez-Espino D."/>
            <person name="Jungbluth S."/>
            <person name="Walsh D.A."/>
            <person name="Denef V.J."/>
            <person name="McMahon K.D."/>
            <person name="Konstantinidis K.T."/>
            <person name="Eloe-Fadrosh E.A."/>
            <person name="Kyrpides N.C."/>
            <person name="Woyke T."/>
        </authorList>
    </citation>
    <scope>NUCLEOTIDE SEQUENCE</scope>
    <source>
        <strain evidence="1">GVMAG-M-3300009068-24</strain>
    </source>
</reference>
<sequence>MVFTQTYSNNRHRLFDYHDRDAVDIRFRNVFEKTVYAFHNSPADYIQDILRNHSYFQELDNLEVIRYDNMSYPESFRRTLQKCKAEGYDYMVFLQDDVFSLGEGDAATHLDDLISYIQTGDFKMLHLENYVFKFEAEPETFSAPPVVHDNGAGFKVFANDSKHFEVSGQWAMDDGPFVAHIDFLLELFDAKYFTFPTIWPAEGYINEKVKLNPIVRYSASHKFFRRYNAVGPNDWNKVQEFGELDRLFSPT</sequence>
<protein>
    <recommendedName>
        <fullName evidence="2">Glycosyltransferase</fullName>
    </recommendedName>
</protein>
<organism evidence="1">
    <name type="scientific">viral metagenome</name>
    <dbReference type="NCBI Taxonomy" id="1070528"/>
    <lineage>
        <taxon>unclassified sequences</taxon>
        <taxon>metagenomes</taxon>
        <taxon>organismal metagenomes</taxon>
    </lineage>
</organism>
<name>A0A6C0EM44_9ZZZZ</name>
<evidence type="ECO:0008006" key="2">
    <source>
        <dbReference type="Google" id="ProtNLM"/>
    </source>
</evidence>